<organism evidence="3 4">
    <name type="scientific">Microbulbifer spongiae</name>
    <dbReference type="NCBI Taxonomy" id="2944933"/>
    <lineage>
        <taxon>Bacteria</taxon>
        <taxon>Pseudomonadati</taxon>
        <taxon>Pseudomonadota</taxon>
        <taxon>Gammaproteobacteria</taxon>
        <taxon>Cellvibrionales</taxon>
        <taxon>Microbulbiferaceae</taxon>
        <taxon>Microbulbifer</taxon>
    </lineage>
</organism>
<reference evidence="3 4" key="1">
    <citation type="submission" date="2022-05" db="EMBL/GenBank/DDBJ databases">
        <title>Microbulbifer sp. nov., isolated from sponge.</title>
        <authorList>
            <person name="Gao L."/>
        </authorList>
    </citation>
    <scope>NUCLEOTIDE SEQUENCE [LARGE SCALE GENOMIC DNA]</scope>
    <source>
        <strain evidence="3 4">MI-G</strain>
    </source>
</reference>
<dbReference type="EMBL" id="CP098023">
    <property type="protein sequence ID" value="WKD48335.1"/>
    <property type="molecule type" value="Genomic_DNA"/>
</dbReference>
<keyword evidence="1" id="KW-0472">Membrane</keyword>
<proteinExistence type="predicted"/>
<accession>A0ABY9EAE1</accession>
<sequence length="766" mass="82053">MSTRLEKLMFRIGLIDKASGPLGKLDAQLHRVTRHATAGGALLAGAAAGGWALQRAMSGLLGPAIEMERALAGVRTLGVAASALQDLERTALAFSARYGESATAFVASSYDIKSAISTLRDNEIAKFTQVAAVLARGTKANVSDITSYMGGMYNIFQKTADHIGRHTWAEQLAGQTALAVKVFRTDGQKMARFFESLGATATNKGWSMAEQMAVAGMLQGQMSASEGGTAAKAFISGLSKAQEKLGVKFETAEGLLAPDLLLAKINKLTLGMSALERGAFLEKNFGGQEAVRFVEAMGTGLEKLPGYLDQFDQVRGMAVAQRMAAETVDVFQQWQASSRALMTLLGKAMLPVITPLVATLSAANEKMMLWSERFPHLTKLIGTVTSYIAGLMASLLALAAVGGMLRLTLAGLTGVQFLWTAVTKTAAGVQWLYNNALKAGRVAVLLYHLAFKPQLLAAWGLASKGAAASLGFLGNALRIAGKATLLFSAALWANPITWVVVGVVALIAGLVLLVRHWDTVKSAALQFIQGVMDKWGRLRSVIEDNAFLRLLFAPLLAGVDMTSLVIRSLMRLPTWFGQFSAWLGTQDIFGAPGRALDWLMGKWATLRSAMEDSAFLRLLFAPLLAGVNVAGLLLRQLEKIPAWFSAFKSWLATLNPFSAFGDGLDWLHNKLRFLPGFGRNGANITLPQTPGGEVVDRKMAELQQIRVERPGPLPGLPQQRPSAVPAGGIAQHFQTHSRSGTHIENVNLYQPVSGTNFVDELEMAAG</sequence>
<evidence type="ECO:0000256" key="1">
    <source>
        <dbReference type="SAM" id="Phobius"/>
    </source>
</evidence>
<keyword evidence="1" id="KW-0812">Transmembrane</keyword>
<feature type="transmembrane region" description="Helical" evidence="1">
    <location>
        <begin position="340"/>
        <end position="363"/>
    </location>
</feature>
<feature type="transmembrane region" description="Helical" evidence="1">
    <location>
        <begin position="455"/>
        <end position="476"/>
    </location>
</feature>
<evidence type="ECO:0000259" key="2">
    <source>
        <dbReference type="Pfam" id="PF10145"/>
    </source>
</evidence>
<dbReference type="NCBIfam" id="TIGR01760">
    <property type="entry name" value="tape_meas_TP901"/>
    <property type="match status" value="1"/>
</dbReference>
<feature type="transmembrane region" description="Helical" evidence="1">
    <location>
        <begin position="417"/>
        <end position="434"/>
    </location>
</feature>
<feature type="transmembrane region" description="Helical" evidence="1">
    <location>
        <begin position="496"/>
        <end position="514"/>
    </location>
</feature>
<protein>
    <submittedName>
        <fullName evidence="3">Phage tail tape measure protein</fullName>
    </submittedName>
</protein>
<evidence type="ECO:0000313" key="3">
    <source>
        <dbReference type="EMBL" id="WKD48335.1"/>
    </source>
</evidence>
<feature type="transmembrane region" description="Helical" evidence="1">
    <location>
        <begin position="384"/>
        <end position="405"/>
    </location>
</feature>
<gene>
    <name evidence="3" type="ORF">M8T91_10350</name>
</gene>
<feature type="transmembrane region" description="Helical" evidence="1">
    <location>
        <begin position="546"/>
        <end position="566"/>
    </location>
</feature>
<dbReference type="RefSeq" id="WP_301414060.1">
    <property type="nucleotide sequence ID" value="NZ_CP098023.1"/>
</dbReference>
<keyword evidence="4" id="KW-1185">Reference proteome</keyword>
<dbReference type="InterPro" id="IPR010090">
    <property type="entry name" value="Phage_tape_meas"/>
</dbReference>
<dbReference type="Proteomes" id="UP001321520">
    <property type="component" value="Chromosome"/>
</dbReference>
<evidence type="ECO:0000313" key="4">
    <source>
        <dbReference type="Proteomes" id="UP001321520"/>
    </source>
</evidence>
<keyword evidence="1" id="KW-1133">Transmembrane helix</keyword>
<name>A0ABY9EAE1_9GAMM</name>
<feature type="domain" description="Phage tail tape measure protein" evidence="2">
    <location>
        <begin position="89"/>
        <end position="286"/>
    </location>
</feature>
<dbReference type="Pfam" id="PF10145">
    <property type="entry name" value="PhageMin_Tail"/>
    <property type="match status" value="1"/>
</dbReference>